<sequence>MPSSDPTSLLAVLFVTNSSSGTNLVYHYPPRPEVVARSFTRSKSSSTTSSSTSSSSDEGDASDSDNGVTSSDRKTVRSRASQNFTPSPLEDPGNVGPPATPLGNQTNVKQLYKQPWDTVLGFDSYLLADLLSPLSVMCDTKFELALDELIFLGHPCHVRPDGTWSRKKHKKKEKGKPETIHEEQSDDEKKVGGLLMFHLVFVMNSLITTNETETRAAVSDMYDHIVTKMTSALKFEQARCGYVARESEKIMSLREKATSTETSYNDLWQQIVRASNLAATMASIFDSIAAHSVAHINVNSAIDLCLQIPLVIYSPHLPVDPDSYSINAPLLTTSTLALTFHGSIQDHLDVEESVDPLITPHFGLLLVDEPQKILQDLPPADSNSVLAQFVKNVKPTQSFLQVATGMGVPVRDVVVLAGHLCRWRRGRVVVPLHPRNIYIVSPTANMRKLAAHIPLFKRLFPTLPSLPYLLALFSGKPRPYSTFIPTRDHRGIYLEVLTWLVRENWVCELKNFVWVKVGAEVKRAVREQMRRAAREAKDAKNKSEAAEVEVAEGAEVESAEKVNDGSEKKEQKEKARVEGDASSTTNEAAEADPDDDNEEEDLEDLQDSIIPDPARATSLERAWLEYIASTKPPEIAALFDRIVKYFNGKHAVEKVALREGITRREVRRVLAGMEGDMVVVMHW</sequence>
<dbReference type="EMBL" id="BACD03000026">
    <property type="protein sequence ID" value="GAO49858.1"/>
    <property type="molecule type" value="Genomic_DNA"/>
</dbReference>
<dbReference type="PANTHER" id="PTHR13153">
    <property type="entry name" value="CGTHBA PROTEIN -14 GENE PROTEIN"/>
    <property type="match status" value="1"/>
</dbReference>
<evidence type="ECO:0000256" key="1">
    <source>
        <dbReference type="ARBA" id="ARBA00010546"/>
    </source>
</evidence>
<dbReference type="Proteomes" id="UP000033140">
    <property type="component" value="Unassembled WGS sequence"/>
</dbReference>
<comment type="similarity">
    <text evidence="1 2">Belongs to the NPR3 family.</text>
</comment>
<feature type="region of interest" description="Disordered" evidence="3">
    <location>
        <begin position="534"/>
        <end position="609"/>
    </location>
</feature>
<evidence type="ECO:0000313" key="6">
    <source>
        <dbReference type="Proteomes" id="UP000033140"/>
    </source>
</evidence>
<comment type="function">
    <text evidence="2">Mediates inactivation of the TORC1 complex in response to amino acid starvation. Required for meiotic nuclear division.</text>
</comment>
<dbReference type="GO" id="GO:0010508">
    <property type="term" value="P:positive regulation of autophagy"/>
    <property type="evidence" value="ECO:0007669"/>
    <property type="project" value="TreeGrafter"/>
</dbReference>
<dbReference type="STRING" id="698492.A0A0E9NJ54"/>
<dbReference type="PANTHER" id="PTHR13153:SF5">
    <property type="entry name" value="GATOR COMPLEX PROTEIN NPRL3"/>
    <property type="match status" value="1"/>
</dbReference>
<dbReference type="GO" id="GO:0034198">
    <property type="term" value="P:cellular response to amino acid starvation"/>
    <property type="evidence" value="ECO:0007669"/>
    <property type="project" value="TreeGrafter"/>
</dbReference>
<gene>
    <name evidence="5" type="ORF">G7K_3995-t1</name>
</gene>
<dbReference type="GO" id="GO:0038202">
    <property type="term" value="P:TORC1 signaling"/>
    <property type="evidence" value="ECO:0007669"/>
    <property type="project" value="TreeGrafter"/>
</dbReference>
<evidence type="ECO:0000259" key="4">
    <source>
        <dbReference type="Pfam" id="PF24064"/>
    </source>
</evidence>
<feature type="compositionally biased region" description="Basic and acidic residues" evidence="3">
    <location>
        <begin position="175"/>
        <end position="187"/>
    </location>
</feature>
<name>A0A0E9NJ54_SAICN</name>
<dbReference type="InterPro" id="IPR005365">
    <property type="entry name" value="Npr3"/>
</dbReference>
<dbReference type="InterPro" id="IPR056603">
    <property type="entry name" value="HTH_NPRL3"/>
</dbReference>
<feature type="compositionally biased region" description="Basic and acidic residues" evidence="3">
    <location>
        <begin position="558"/>
        <end position="579"/>
    </location>
</feature>
<protein>
    <recommendedName>
        <fullName evidence="2">Nitrogen permease regulator 3</fullName>
    </recommendedName>
    <alternativeName>
        <fullName evidence="2">Required for meiotic nuclear division protein 11</fullName>
    </alternativeName>
</protein>
<feature type="domain" description="GATOR1 complex protein NPRL3 C-terminal HTH" evidence="4">
    <location>
        <begin position="617"/>
        <end position="676"/>
    </location>
</feature>
<evidence type="ECO:0000256" key="3">
    <source>
        <dbReference type="SAM" id="MobiDB-lite"/>
    </source>
</evidence>
<accession>A0A0E9NJ54</accession>
<feature type="compositionally biased region" description="Basic and acidic residues" evidence="3">
    <location>
        <begin position="534"/>
        <end position="545"/>
    </location>
</feature>
<proteinExistence type="inferred from homology"/>
<organism evidence="5 6">
    <name type="scientific">Saitoella complicata (strain BCRC 22490 / CBS 7301 / JCM 7358 / NBRC 10748 / NRRL Y-17804)</name>
    <dbReference type="NCBI Taxonomy" id="698492"/>
    <lineage>
        <taxon>Eukaryota</taxon>
        <taxon>Fungi</taxon>
        <taxon>Dikarya</taxon>
        <taxon>Ascomycota</taxon>
        <taxon>Taphrinomycotina</taxon>
        <taxon>Taphrinomycotina incertae sedis</taxon>
        <taxon>Saitoella</taxon>
    </lineage>
</organism>
<reference evidence="5 6" key="3">
    <citation type="journal article" date="2015" name="Genome Announc.">
        <title>Draft Genome Sequence of the Archiascomycetous Yeast Saitoella complicata.</title>
        <authorList>
            <person name="Yamauchi K."/>
            <person name="Kondo S."/>
            <person name="Hamamoto M."/>
            <person name="Takahashi Y."/>
            <person name="Ogura Y."/>
            <person name="Hayashi T."/>
            <person name="Nishida H."/>
        </authorList>
    </citation>
    <scope>NUCLEOTIDE SEQUENCE [LARGE SCALE GENOMIC DNA]</scope>
    <source>
        <strain evidence="5 6">NRRL Y-17804</strain>
    </source>
</reference>
<dbReference type="Pfam" id="PF03666">
    <property type="entry name" value="NPR3"/>
    <property type="match status" value="1"/>
</dbReference>
<feature type="region of interest" description="Disordered" evidence="3">
    <location>
        <begin position="37"/>
        <end position="105"/>
    </location>
</feature>
<keyword evidence="2" id="KW-0469">Meiosis</keyword>
<feature type="compositionally biased region" description="Low complexity" evidence="3">
    <location>
        <begin position="38"/>
        <end position="56"/>
    </location>
</feature>
<dbReference type="GO" id="GO:0005774">
    <property type="term" value="C:vacuolar membrane"/>
    <property type="evidence" value="ECO:0007669"/>
    <property type="project" value="UniProtKB-SubCell"/>
</dbReference>
<dbReference type="GO" id="GO:1904262">
    <property type="term" value="P:negative regulation of TORC1 signaling"/>
    <property type="evidence" value="ECO:0007669"/>
    <property type="project" value="TreeGrafter"/>
</dbReference>
<dbReference type="AlphaFoldDB" id="A0A0E9NJ54"/>
<dbReference type="Pfam" id="PF24064">
    <property type="entry name" value="HTH_NPRL3"/>
    <property type="match status" value="1"/>
</dbReference>
<dbReference type="OMA" id="RTDYVWK"/>
<feature type="compositionally biased region" description="Acidic residues" evidence="3">
    <location>
        <begin position="589"/>
        <end position="606"/>
    </location>
</feature>
<reference evidence="5 6" key="2">
    <citation type="journal article" date="2014" name="J. Gen. Appl. Microbiol.">
        <title>The early diverging ascomycetous budding yeast Saitoella complicata has three histone deacetylases belonging to the Clr6, Hos2, and Rpd3 lineages.</title>
        <authorList>
            <person name="Nishida H."/>
            <person name="Matsumoto T."/>
            <person name="Kondo S."/>
            <person name="Hamamoto M."/>
            <person name="Yoshikawa H."/>
        </authorList>
    </citation>
    <scope>NUCLEOTIDE SEQUENCE [LARGE SCALE GENOMIC DNA]</scope>
    <source>
        <strain evidence="5 6">NRRL Y-17804</strain>
    </source>
</reference>
<feature type="region of interest" description="Disordered" evidence="3">
    <location>
        <begin position="162"/>
        <end position="187"/>
    </location>
</feature>
<feature type="compositionally biased region" description="Basic residues" evidence="3">
    <location>
        <begin position="165"/>
        <end position="174"/>
    </location>
</feature>
<evidence type="ECO:0000256" key="2">
    <source>
        <dbReference type="RuleBase" id="RU368069"/>
    </source>
</evidence>
<comment type="caution">
    <text evidence="5">The sequence shown here is derived from an EMBL/GenBank/DDBJ whole genome shotgun (WGS) entry which is preliminary data.</text>
</comment>
<feature type="compositionally biased region" description="Acidic residues" evidence="3">
    <location>
        <begin position="546"/>
        <end position="557"/>
    </location>
</feature>
<evidence type="ECO:0000313" key="5">
    <source>
        <dbReference type="EMBL" id="GAO49858.1"/>
    </source>
</evidence>
<keyword evidence="6" id="KW-1185">Reference proteome</keyword>
<reference evidence="5 6" key="1">
    <citation type="journal article" date="2011" name="J. Gen. Appl. Microbiol.">
        <title>Draft genome sequencing of the enigmatic yeast Saitoella complicata.</title>
        <authorList>
            <person name="Nishida H."/>
            <person name="Hamamoto M."/>
            <person name="Sugiyama J."/>
        </authorList>
    </citation>
    <scope>NUCLEOTIDE SEQUENCE [LARGE SCALE GENOMIC DNA]</scope>
    <source>
        <strain evidence="5 6">NRRL Y-17804</strain>
    </source>
</reference>
<dbReference type="GO" id="GO:1990130">
    <property type="term" value="C:GATOR1 complex"/>
    <property type="evidence" value="ECO:0007669"/>
    <property type="project" value="TreeGrafter"/>
</dbReference>
<dbReference type="GO" id="GO:0051321">
    <property type="term" value="P:meiotic cell cycle"/>
    <property type="evidence" value="ECO:0007669"/>
    <property type="project" value="UniProtKB-UniRule"/>
</dbReference>
<comment type="subcellular location">
    <subcellularLocation>
        <location evidence="2">Vacuole membrane</location>
        <topology evidence="2">Peripheral membrane protein</topology>
    </subcellularLocation>
</comment>
<keyword evidence="2" id="KW-0732">Signal</keyword>